<keyword evidence="10" id="KW-1185">Reference proteome</keyword>
<evidence type="ECO:0000256" key="5">
    <source>
        <dbReference type="ARBA" id="ARBA00022989"/>
    </source>
</evidence>
<feature type="transmembrane region" description="Helical" evidence="7">
    <location>
        <begin position="273"/>
        <end position="295"/>
    </location>
</feature>
<evidence type="ECO:0000256" key="3">
    <source>
        <dbReference type="ARBA" id="ARBA00022475"/>
    </source>
</evidence>
<evidence type="ECO:0000256" key="6">
    <source>
        <dbReference type="ARBA" id="ARBA00023136"/>
    </source>
</evidence>
<comment type="similarity">
    <text evidence="7">Belongs to the binding-protein-dependent transport system permease family.</text>
</comment>
<proteinExistence type="inferred from homology"/>
<dbReference type="EMBL" id="CP003282">
    <property type="protein sequence ID" value="AFG38525.1"/>
    <property type="molecule type" value="Genomic_DNA"/>
</dbReference>
<feature type="transmembrane region" description="Helical" evidence="7">
    <location>
        <begin position="215"/>
        <end position="240"/>
    </location>
</feature>
<dbReference type="PATRIC" id="fig|889378.3.peg.2471"/>
<name>H9ULY2_SPIAZ</name>
<protein>
    <submittedName>
        <fullName evidence="9">ABC-type sugar transport system, permease component</fullName>
    </submittedName>
</protein>
<feature type="transmembrane region" description="Helical" evidence="7">
    <location>
        <begin position="36"/>
        <end position="58"/>
    </location>
</feature>
<dbReference type="eggNOG" id="COG0395">
    <property type="taxonomic scope" value="Bacteria"/>
</dbReference>
<keyword evidence="9" id="KW-0762">Sugar transport</keyword>
<dbReference type="SUPFAM" id="SSF161098">
    <property type="entry name" value="MetI-like"/>
    <property type="match status" value="1"/>
</dbReference>
<dbReference type="Proteomes" id="UP000007383">
    <property type="component" value="Chromosome"/>
</dbReference>
<dbReference type="GO" id="GO:0005886">
    <property type="term" value="C:plasma membrane"/>
    <property type="evidence" value="ECO:0007669"/>
    <property type="project" value="UniProtKB-SubCell"/>
</dbReference>
<evidence type="ECO:0000259" key="8">
    <source>
        <dbReference type="PROSITE" id="PS50928"/>
    </source>
</evidence>
<dbReference type="PANTHER" id="PTHR43744:SF4">
    <property type="entry name" value="OSMOPROTECTIVE COMPOUNDS UPTAKE PERMEASE PROTEIN GGTD"/>
    <property type="match status" value="1"/>
</dbReference>
<dbReference type="HOGENOM" id="CLU_016047_1_2_12"/>
<dbReference type="KEGG" id="sfc:Spiaf_2494"/>
<keyword evidence="3" id="KW-1003">Cell membrane</keyword>
<dbReference type="InterPro" id="IPR035906">
    <property type="entry name" value="MetI-like_sf"/>
</dbReference>
<dbReference type="CDD" id="cd06261">
    <property type="entry name" value="TM_PBP2"/>
    <property type="match status" value="1"/>
</dbReference>
<evidence type="ECO:0000313" key="9">
    <source>
        <dbReference type="EMBL" id="AFG38525.1"/>
    </source>
</evidence>
<dbReference type="GO" id="GO:0055085">
    <property type="term" value="P:transmembrane transport"/>
    <property type="evidence" value="ECO:0007669"/>
    <property type="project" value="InterPro"/>
</dbReference>
<organism evidence="9 10">
    <name type="scientific">Spirochaeta africana (strain ATCC 700263 / DSM 8902 / Z-7692)</name>
    <dbReference type="NCBI Taxonomy" id="889378"/>
    <lineage>
        <taxon>Bacteria</taxon>
        <taxon>Pseudomonadati</taxon>
        <taxon>Spirochaetota</taxon>
        <taxon>Spirochaetia</taxon>
        <taxon>Spirochaetales</taxon>
        <taxon>Spirochaetaceae</taxon>
        <taxon>Spirochaeta</taxon>
    </lineage>
</organism>
<comment type="subcellular location">
    <subcellularLocation>
        <location evidence="1 7">Cell membrane</location>
        <topology evidence="1 7">Multi-pass membrane protein</topology>
    </subcellularLocation>
</comment>
<dbReference type="PROSITE" id="PS50928">
    <property type="entry name" value="ABC_TM1"/>
    <property type="match status" value="1"/>
</dbReference>
<gene>
    <name evidence="9" type="ordered locus">Spiaf_2494</name>
</gene>
<dbReference type="AlphaFoldDB" id="H9ULY2"/>
<feature type="transmembrane region" description="Helical" evidence="7">
    <location>
        <begin position="138"/>
        <end position="162"/>
    </location>
</feature>
<evidence type="ECO:0000256" key="1">
    <source>
        <dbReference type="ARBA" id="ARBA00004651"/>
    </source>
</evidence>
<feature type="transmembrane region" description="Helical" evidence="7">
    <location>
        <begin position="174"/>
        <end position="194"/>
    </location>
</feature>
<evidence type="ECO:0000256" key="2">
    <source>
        <dbReference type="ARBA" id="ARBA00022448"/>
    </source>
</evidence>
<dbReference type="Pfam" id="PF00528">
    <property type="entry name" value="BPD_transp_1"/>
    <property type="match status" value="1"/>
</dbReference>
<keyword evidence="5 7" id="KW-1133">Transmembrane helix</keyword>
<dbReference type="PANTHER" id="PTHR43744">
    <property type="entry name" value="ABC TRANSPORTER PERMEASE PROTEIN MG189-RELATED-RELATED"/>
    <property type="match status" value="1"/>
</dbReference>
<evidence type="ECO:0000256" key="4">
    <source>
        <dbReference type="ARBA" id="ARBA00022692"/>
    </source>
</evidence>
<keyword evidence="6 7" id="KW-0472">Membrane</keyword>
<dbReference type="Gene3D" id="1.10.3720.10">
    <property type="entry name" value="MetI-like"/>
    <property type="match status" value="1"/>
</dbReference>
<keyword evidence="2 7" id="KW-0813">Transport</keyword>
<feature type="transmembrane region" description="Helical" evidence="7">
    <location>
        <begin position="107"/>
        <end position="131"/>
    </location>
</feature>
<dbReference type="STRING" id="889378.Spiaf_2494"/>
<feature type="domain" description="ABC transmembrane type-1" evidence="8">
    <location>
        <begin position="103"/>
        <end position="295"/>
    </location>
</feature>
<dbReference type="InterPro" id="IPR000515">
    <property type="entry name" value="MetI-like"/>
</dbReference>
<sequence>MADAATQMRSENTAQYKTTMSDAYRKRRRRELVRKLVLNATVLGIVVLWTIPTLGILVSSFRPRNLMTTSGWWTALFNPFMEGQWTLANYINVLTTDGMGNAFMNSLLVTIPSTVIPITIAAFAAYAVAWLDFPGRKLFFLTLVGLMVVPLQLSLLPLFTLYQRAQLNGTFLGIWLAHTGFGLPLATYLLYGYISSLPRDLIEAARVDGADPMLTFTRLVLPLSTPAIASFAIFQFLWVWNDLLVALVFLGTRMDVALVTTRLAELVGSRGQAWHTLTAGAFVSITVPLVVFFGLQRYFVRGMMAGSVKG</sequence>
<evidence type="ECO:0000256" key="7">
    <source>
        <dbReference type="RuleBase" id="RU363032"/>
    </source>
</evidence>
<accession>H9ULY2</accession>
<keyword evidence="4 7" id="KW-0812">Transmembrane</keyword>
<reference evidence="10" key="1">
    <citation type="journal article" date="2013" name="Stand. Genomic Sci.">
        <title>Complete genome sequence of the halophilic bacterium Spirochaeta africana type strain (Z-7692(T)) from the alkaline Lake Magadi in the East African Rift.</title>
        <authorList>
            <person name="Liolos K."/>
            <person name="Abt B."/>
            <person name="Scheuner C."/>
            <person name="Teshima H."/>
            <person name="Held B."/>
            <person name="Lapidus A."/>
            <person name="Nolan M."/>
            <person name="Lucas S."/>
            <person name="Deshpande S."/>
            <person name="Cheng J.F."/>
            <person name="Tapia R."/>
            <person name="Goodwin L.A."/>
            <person name="Pitluck S."/>
            <person name="Pagani I."/>
            <person name="Ivanova N."/>
            <person name="Mavromatis K."/>
            <person name="Mikhailova N."/>
            <person name="Huntemann M."/>
            <person name="Pati A."/>
            <person name="Chen A."/>
            <person name="Palaniappan K."/>
            <person name="Land M."/>
            <person name="Rohde M."/>
            <person name="Tindall B.J."/>
            <person name="Detter J.C."/>
            <person name="Goker M."/>
            <person name="Bristow J."/>
            <person name="Eisen J.A."/>
            <person name="Markowitz V."/>
            <person name="Hugenholtz P."/>
            <person name="Woyke T."/>
            <person name="Klenk H.P."/>
            <person name="Kyrpides N.C."/>
        </authorList>
    </citation>
    <scope>NUCLEOTIDE SEQUENCE</scope>
    <source>
        <strain evidence="10">ATCC 700263 / DSM 8902 / Z-7692</strain>
    </source>
</reference>
<evidence type="ECO:0000313" key="10">
    <source>
        <dbReference type="Proteomes" id="UP000007383"/>
    </source>
</evidence>